<dbReference type="RefSeq" id="XP_002774513.1">
    <property type="nucleotide sequence ID" value="XM_002774467.1"/>
</dbReference>
<gene>
    <name evidence="2" type="ORF">Pmar_PMAR006095</name>
</gene>
<organism evidence="3">
    <name type="scientific">Perkinsus marinus (strain ATCC 50983 / TXsc)</name>
    <dbReference type="NCBI Taxonomy" id="423536"/>
    <lineage>
        <taxon>Eukaryota</taxon>
        <taxon>Sar</taxon>
        <taxon>Alveolata</taxon>
        <taxon>Perkinsozoa</taxon>
        <taxon>Perkinsea</taxon>
        <taxon>Perkinsida</taxon>
        <taxon>Perkinsidae</taxon>
        <taxon>Perkinsus</taxon>
    </lineage>
</organism>
<sequence>MSVAAHLFQIPLSSGFWFHGQTSALGLVHALTRYRAPLFFMIGSVFLMPLLFLIPFVLIFHPLDDVYDQAQLATYIVVSLSVFALLRNVRESKPRAMSTLGLAWFYVFGMGVLWVVFYNTAGSNLRYSYGQPFVNRDCRGEMEVVGWGTNNRERYLCPVKVDDGDVAFNIKCLETTPEDGSEWYWLCGNDITTDATNEILLRFGKAVVLLAFLAYVSRRSKKKSD</sequence>
<reference evidence="2 3" key="1">
    <citation type="submission" date="2008-07" db="EMBL/GenBank/DDBJ databases">
        <authorList>
            <person name="El-Sayed N."/>
            <person name="Caler E."/>
            <person name="Inman J."/>
            <person name="Amedeo P."/>
            <person name="Hass B."/>
            <person name="Wortman J."/>
        </authorList>
    </citation>
    <scope>NUCLEOTIDE SEQUENCE [LARGE SCALE GENOMIC DNA]</scope>
    <source>
        <strain evidence="3">ATCC 50983 / TXsc</strain>
    </source>
</reference>
<evidence type="ECO:0000313" key="3">
    <source>
        <dbReference type="Proteomes" id="UP000007800"/>
    </source>
</evidence>
<feature type="transmembrane region" description="Helical" evidence="1">
    <location>
        <begin position="38"/>
        <end position="60"/>
    </location>
</feature>
<evidence type="ECO:0000256" key="1">
    <source>
        <dbReference type="SAM" id="Phobius"/>
    </source>
</evidence>
<keyword evidence="1" id="KW-0812">Transmembrane</keyword>
<dbReference type="Proteomes" id="UP000007800">
    <property type="component" value="Unassembled WGS sequence"/>
</dbReference>
<dbReference type="AlphaFoldDB" id="C5LA73"/>
<dbReference type="EMBL" id="GG680729">
    <property type="protein sequence ID" value="EER06329.1"/>
    <property type="molecule type" value="Genomic_DNA"/>
</dbReference>
<protein>
    <submittedName>
        <fullName evidence="2">Uncharacterized protein</fullName>
    </submittedName>
</protein>
<dbReference type="GeneID" id="9065367"/>
<proteinExistence type="predicted"/>
<accession>C5LA73</accession>
<name>C5LA73_PERM5</name>
<evidence type="ECO:0000313" key="2">
    <source>
        <dbReference type="EMBL" id="EER06329.1"/>
    </source>
</evidence>
<keyword evidence="3" id="KW-1185">Reference proteome</keyword>
<feature type="transmembrane region" description="Helical" evidence="1">
    <location>
        <begin position="72"/>
        <end position="89"/>
    </location>
</feature>
<dbReference type="OrthoDB" id="188749at2759"/>
<feature type="transmembrane region" description="Helical" evidence="1">
    <location>
        <begin position="101"/>
        <end position="121"/>
    </location>
</feature>
<keyword evidence="1" id="KW-0472">Membrane</keyword>
<feature type="transmembrane region" description="Helical" evidence="1">
    <location>
        <begin position="199"/>
        <end position="216"/>
    </location>
</feature>
<dbReference type="InParanoid" id="C5LA73"/>
<keyword evidence="1" id="KW-1133">Transmembrane helix</keyword>